<proteinExistence type="predicted"/>
<comment type="caution">
    <text evidence="1">The sequence shown here is derived from an EMBL/GenBank/DDBJ whole genome shotgun (WGS) entry which is preliminary data.</text>
</comment>
<accession>A0ACC1Q2G9</accession>
<evidence type="ECO:0000313" key="1">
    <source>
        <dbReference type="EMBL" id="KAJ3006747.1"/>
    </source>
</evidence>
<reference evidence="1" key="1">
    <citation type="submission" date="2022-08" db="EMBL/GenBank/DDBJ databases">
        <title>Genome Sequence of Pycnoporus sanguineus.</title>
        <authorList>
            <person name="Buettner E."/>
        </authorList>
    </citation>
    <scope>NUCLEOTIDE SEQUENCE</scope>
    <source>
        <strain evidence="1">CG-C14</strain>
    </source>
</reference>
<keyword evidence="2" id="KW-1185">Reference proteome</keyword>
<protein>
    <submittedName>
        <fullName evidence="1">Uncharacterized protein</fullName>
    </submittedName>
</protein>
<evidence type="ECO:0000313" key="2">
    <source>
        <dbReference type="Proteomes" id="UP001144978"/>
    </source>
</evidence>
<name>A0ACC1Q2G9_9APHY</name>
<dbReference type="Proteomes" id="UP001144978">
    <property type="component" value="Unassembled WGS sequence"/>
</dbReference>
<dbReference type="EMBL" id="JANSHE010000824">
    <property type="protein sequence ID" value="KAJ3006747.1"/>
    <property type="molecule type" value="Genomic_DNA"/>
</dbReference>
<sequence>MVDQKKLPRYIYLPPDAVKRQAELIRNGEYDILPDEILWRDRYTTFLERGYRLRPRYHPDWRPSWTGTNLNPEFCEDAVVSDNPDVLDATRESDGLRVAMKAVKKGGQEILISQFLSSLQDRSNHCVPIVDAFQDPLDPSRMIMVMEYLRPWDDPELVMVGDVVDFVTQMLEGLEFIHNQRVAHRDIAPQNVMMDGRTLYPRGHHPVWRDRSPDAIEDLVPLARMDHPVKYYYIDFGLSVRFAPGQSPLVVGDVGRDAEVPELSSTVPYDAFKADIYALGNFFDKELAQVGTKYHRLEFLQTIINSMKQRQPATRPMASQLVAAFRETRRSLDPSEFRWRLAPKSEPAYERLFNDTVAVAKNSISQLRRFVRPE</sequence>
<organism evidence="1 2">
    <name type="scientific">Trametes sanguinea</name>
    <dbReference type="NCBI Taxonomy" id="158606"/>
    <lineage>
        <taxon>Eukaryota</taxon>
        <taxon>Fungi</taxon>
        <taxon>Dikarya</taxon>
        <taxon>Basidiomycota</taxon>
        <taxon>Agaricomycotina</taxon>
        <taxon>Agaricomycetes</taxon>
        <taxon>Polyporales</taxon>
        <taxon>Polyporaceae</taxon>
        <taxon>Trametes</taxon>
    </lineage>
</organism>
<gene>
    <name evidence="1" type="ORF">NUW54_g3820</name>
</gene>